<dbReference type="SUPFAM" id="SSF55347">
    <property type="entry name" value="Glyceraldehyde-3-phosphate dehydrogenase-like, C-terminal domain"/>
    <property type="match status" value="1"/>
</dbReference>
<dbReference type="Gene3D" id="3.40.50.720">
    <property type="entry name" value="NAD(P)-binding Rossmann-like Domain"/>
    <property type="match status" value="1"/>
</dbReference>
<dbReference type="GO" id="GO:0000166">
    <property type="term" value="F:nucleotide binding"/>
    <property type="evidence" value="ECO:0007669"/>
    <property type="project" value="InterPro"/>
</dbReference>
<accession>A0A101FVS9</accession>
<comment type="caution">
    <text evidence="2">The sequence shown here is derived from an EMBL/GenBank/DDBJ whole genome shotgun (WGS) entry which is preliminary data.</text>
</comment>
<dbReference type="EMBL" id="LGFT01000003">
    <property type="protein sequence ID" value="KUK45396.1"/>
    <property type="molecule type" value="Genomic_DNA"/>
</dbReference>
<dbReference type="SUPFAM" id="SSF51735">
    <property type="entry name" value="NAD(P)-binding Rossmann-fold domains"/>
    <property type="match status" value="1"/>
</dbReference>
<dbReference type="Pfam" id="PF01408">
    <property type="entry name" value="GFO_IDH_MocA"/>
    <property type="match status" value="1"/>
</dbReference>
<dbReference type="PANTHER" id="PTHR43377:SF1">
    <property type="entry name" value="BILIVERDIN REDUCTASE A"/>
    <property type="match status" value="1"/>
</dbReference>
<feature type="domain" description="Gfo/Idh/MocA-like oxidoreductase N-terminal" evidence="1">
    <location>
        <begin position="1"/>
        <end position="109"/>
    </location>
</feature>
<dbReference type="Proteomes" id="UP000057043">
    <property type="component" value="Unassembled WGS sequence"/>
</dbReference>
<evidence type="ECO:0000313" key="4">
    <source>
        <dbReference type="Proteomes" id="UP000053961"/>
    </source>
</evidence>
<reference evidence="4 5" key="2">
    <citation type="journal article" date="2015" name="MBio">
        <title>Genome-Resolved Metagenomic Analysis Reveals Roles for Candidate Phyla and Other Microbial Community Members in Biogeochemical Transformations in Oil Reservoirs.</title>
        <authorList>
            <person name="Hu P."/>
            <person name="Tom L."/>
            <person name="Singh A."/>
            <person name="Thomas B.C."/>
            <person name="Baker B.J."/>
            <person name="Piceno Y.M."/>
            <person name="Andersen G.L."/>
            <person name="Banfield J.F."/>
        </authorList>
    </citation>
    <scope>NUCLEOTIDE SEQUENCE [LARGE SCALE GENOMIC DNA]</scope>
    <source>
        <strain evidence="2">57_489</strain>
    </source>
</reference>
<evidence type="ECO:0000313" key="5">
    <source>
        <dbReference type="Proteomes" id="UP000057043"/>
    </source>
</evidence>
<organism evidence="2 5">
    <name type="scientific">Methanothrix harundinacea</name>
    <dbReference type="NCBI Taxonomy" id="301375"/>
    <lineage>
        <taxon>Archaea</taxon>
        <taxon>Methanobacteriati</taxon>
        <taxon>Methanobacteriota</taxon>
        <taxon>Stenosarchaea group</taxon>
        <taxon>Methanomicrobia</taxon>
        <taxon>Methanotrichales</taxon>
        <taxon>Methanotrichaceae</taxon>
        <taxon>Methanothrix</taxon>
    </lineage>
</organism>
<proteinExistence type="predicted"/>
<dbReference type="InterPro" id="IPR000683">
    <property type="entry name" value="Gfo/Idh/MocA-like_OxRdtase_N"/>
</dbReference>
<evidence type="ECO:0000259" key="1">
    <source>
        <dbReference type="Pfam" id="PF01408"/>
    </source>
</evidence>
<dbReference type="InterPro" id="IPR036291">
    <property type="entry name" value="NAD(P)-bd_dom_sf"/>
</dbReference>
<dbReference type="Proteomes" id="UP000053961">
    <property type="component" value="Unassembled WGS sequence"/>
</dbReference>
<evidence type="ECO:0000313" key="3">
    <source>
        <dbReference type="EMBL" id="KUK97145.1"/>
    </source>
</evidence>
<reference evidence="3" key="1">
    <citation type="journal article" date="2015" name="MBio">
        <title>Genome-resolved metagenomic analysis reveals roles for candidate phyla and other microbial community members in biogeochemical transformations in oil reservoirs.</title>
        <authorList>
            <person name="Hu P."/>
            <person name="Tom L."/>
            <person name="Singh A."/>
            <person name="Thomas B.C."/>
            <person name="Baker B.J."/>
            <person name="Piceno Y.M."/>
            <person name="Andersen G.L."/>
            <person name="Banfield J.F."/>
        </authorList>
    </citation>
    <scope>NUCLEOTIDE SEQUENCE [LARGE SCALE GENOMIC DNA]</scope>
    <source>
        <strain evidence="3">56_747</strain>
    </source>
</reference>
<dbReference type="EMBL" id="LGHB01000004">
    <property type="protein sequence ID" value="KUK97145.1"/>
    <property type="molecule type" value="Genomic_DNA"/>
</dbReference>
<dbReference type="InterPro" id="IPR051450">
    <property type="entry name" value="Gfo/Idh/MocA_Oxidoreductases"/>
</dbReference>
<dbReference type="PANTHER" id="PTHR43377">
    <property type="entry name" value="BILIVERDIN REDUCTASE A"/>
    <property type="match status" value="1"/>
</dbReference>
<gene>
    <name evidence="2" type="ORF">XD72_0174</name>
    <name evidence="3" type="ORF">XE07_0530</name>
</gene>
<dbReference type="PATRIC" id="fig|301375.6.peg.1433"/>
<name>A0A101FVS9_9EURY</name>
<sequence length="300" mass="33972">MKIGVIGTGNMGRNHVRVYSEMRDVEGVYVYDPDERAAKRMSESFGAASCDSIGSLLKKVDAVSICVPTRYHFDVTKEAVETGVSCLIEKPIASDSEEGERLLRIIPEDLVVGVGHIERFNPIVREIKNLIKTPRYVDIRRHNPASSRITDAGVVVDLMIHDIDLIWNYFFDGQQSSDLCSLGDDDLRKMIARFNGCVVSLSASRIACRKIRTIHVEEEGITIDGDFMNQELYIYRKPDKYEVENTRYSQENIIEKVQVNKVEPLKEELKTFIDCVRGGRQFPVTPDQAVLNLKIAEQDV</sequence>
<dbReference type="Gene3D" id="3.30.360.10">
    <property type="entry name" value="Dihydrodipicolinate Reductase, domain 2"/>
    <property type="match status" value="1"/>
</dbReference>
<protein>
    <submittedName>
        <fullName evidence="2">Dehydrogenase</fullName>
    </submittedName>
</protein>
<evidence type="ECO:0000313" key="2">
    <source>
        <dbReference type="EMBL" id="KUK45396.1"/>
    </source>
</evidence>
<dbReference type="AlphaFoldDB" id="A0A101FVS9"/>